<dbReference type="GO" id="GO:0071949">
    <property type="term" value="F:FAD binding"/>
    <property type="evidence" value="ECO:0007669"/>
    <property type="project" value="InterPro"/>
</dbReference>
<keyword evidence="4" id="KW-0285">Flavoprotein</keyword>
<dbReference type="InterPro" id="IPR036188">
    <property type="entry name" value="FAD/NAD-bd_sf"/>
</dbReference>
<dbReference type="Gene3D" id="3.50.50.60">
    <property type="entry name" value="FAD/NAD(P)-binding domain"/>
    <property type="match status" value="2"/>
</dbReference>
<dbReference type="UniPathway" id="UPA00232"/>
<dbReference type="Pfam" id="PF01494">
    <property type="entry name" value="FAD_binding_3"/>
    <property type="match status" value="1"/>
</dbReference>
<keyword evidence="7" id="KW-0503">Monooxygenase</keyword>
<dbReference type="AlphaFoldDB" id="A0A6V8I560"/>
<dbReference type="InterPro" id="IPR051205">
    <property type="entry name" value="UbiH/COQ6_monooxygenase"/>
</dbReference>
<evidence type="ECO:0000256" key="2">
    <source>
        <dbReference type="ARBA" id="ARBA00004749"/>
    </source>
</evidence>
<dbReference type="GO" id="GO:0016705">
    <property type="term" value="F:oxidoreductase activity, acting on paired donors, with incorporation or reduction of molecular oxygen"/>
    <property type="evidence" value="ECO:0007669"/>
    <property type="project" value="InterPro"/>
</dbReference>
<evidence type="ECO:0000256" key="6">
    <source>
        <dbReference type="ARBA" id="ARBA00023002"/>
    </source>
</evidence>
<feature type="domain" description="FAD-binding" evidence="8">
    <location>
        <begin position="68"/>
        <end position="417"/>
    </location>
</feature>
<keyword evidence="5" id="KW-0274">FAD</keyword>
<keyword evidence="10" id="KW-1185">Reference proteome</keyword>
<keyword evidence="6" id="KW-0560">Oxidoreductase</keyword>
<evidence type="ECO:0000256" key="5">
    <source>
        <dbReference type="ARBA" id="ARBA00022827"/>
    </source>
</evidence>
<evidence type="ECO:0000313" key="9">
    <source>
        <dbReference type="EMBL" id="GFE92798.1"/>
    </source>
</evidence>
<dbReference type="SUPFAM" id="SSF51905">
    <property type="entry name" value="FAD/NAD(P)-binding domain"/>
    <property type="match status" value="1"/>
</dbReference>
<dbReference type="FunFam" id="3.50.50.60:FF:000021">
    <property type="entry name" value="Ubiquinone biosynthesis monooxygenase COQ6"/>
    <property type="match status" value="1"/>
</dbReference>
<comment type="pathway">
    <text evidence="2">Cofactor biosynthesis; ubiquinone biosynthesis.</text>
</comment>
<comment type="caution">
    <text evidence="9">The sequence shown here is derived from an EMBL/GenBank/DDBJ whole genome shotgun (WGS) entry which is preliminary data.</text>
</comment>
<dbReference type="PANTHER" id="PTHR43876:SF7">
    <property type="entry name" value="UBIQUINONE BIOSYNTHESIS MONOOXYGENASE COQ6, MITOCHONDRIAL"/>
    <property type="match status" value="1"/>
</dbReference>
<dbReference type="GO" id="GO:0006744">
    <property type="term" value="P:ubiquinone biosynthetic process"/>
    <property type="evidence" value="ECO:0007669"/>
    <property type="project" value="UniProtKB-UniPathway"/>
</dbReference>
<organism evidence="9 10">
    <name type="scientific">Acetobacter persici</name>
    <dbReference type="NCBI Taxonomy" id="1076596"/>
    <lineage>
        <taxon>Bacteria</taxon>
        <taxon>Pseudomonadati</taxon>
        <taxon>Pseudomonadota</taxon>
        <taxon>Alphaproteobacteria</taxon>
        <taxon>Acetobacterales</taxon>
        <taxon>Acetobacteraceae</taxon>
        <taxon>Acetobacter</taxon>
    </lineage>
</organism>
<dbReference type="PANTHER" id="PTHR43876">
    <property type="entry name" value="UBIQUINONE BIOSYNTHESIS MONOOXYGENASE COQ6, MITOCHONDRIAL"/>
    <property type="match status" value="1"/>
</dbReference>
<dbReference type="PRINTS" id="PR00420">
    <property type="entry name" value="RNGMNOXGNASE"/>
</dbReference>
<dbReference type="NCBIfam" id="TIGR01988">
    <property type="entry name" value="Ubi-OHases"/>
    <property type="match status" value="1"/>
</dbReference>
<accession>A0A6V8I560</accession>
<evidence type="ECO:0000256" key="4">
    <source>
        <dbReference type="ARBA" id="ARBA00022630"/>
    </source>
</evidence>
<name>A0A6V8I560_9PROT</name>
<comment type="similarity">
    <text evidence="3">Belongs to the UbiH/COQ6 family.</text>
</comment>
<dbReference type="InterPro" id="IPR010971">
    <property type="entry name" value="UbiH/COQ6"/>
</dbReference>
<evidence type="ECO:0000259" key="8">
    <source>
        <dbReference type="Pfam" id="PF01494"/>
    </source>
</evidence>
<comment type="cofactor">
    <cofactor evidence="1">
        <name>FAD</name>
        <dbReference type="ChEBI" id="CHEBI:57692"/>
    </cofactor>
</comment>
<dbReference type="GO" id="GO:0004497">
    <property type="term" value="F:monooxygenase activity"/>
    <property type="evidence" value="ECO:0007669"/>
    <property type="project" value="UniProtKB-KW"/>
</dbReference>
<evidence type="ECO:0000256" key="3">
    <source>
        <dbReference type="ARBA" id="ARBA00005349"/>
    </source>
</evidence>
<dbReference type="InterPro" id="IPR018168">
    <property type="entry name" value="Ubi_Hdrlase_CS"/>
</dbReference>
<dbReference type="Proteomes" id="UP000548726">
    <property type="component" value="Unassembled WGS sequence"/>
</dbReference>
<dbReference type="InterPro" id="IPR002938">
    <property type="entry name" value="FAD-bd"/>
</dbReference>
<evidence type="ECO:0000256" key="7">
    <source>
        <dbReference type="ARBA" id="ARBA00023033"/>
    </source>
</evidence>
<gene>
    <name evidence="9" type="ORF">DmAi_08570</name>
</gene>
<dbReference type="PROSITE" id="PS01304">
    <property type="entry name" value="UBIH"/>
    <property type="match status" value="1"/>
</dbReference>
<dbReference type="EMBL" id="BLJP01000002">
    <property type="protein sequence ID" value="GFE92798.1"/>
    <property type="molecule type" value="Genomic_DNA"/>
</dbReference>
<sequence length="462" mass="50087">MPDYWLIDEPSSLVFLLGWDKRRKVVARGQFPGVYLRAMFVRTNVMTASSASVVHTAFTSSRPSLPNVDVCIIGAGPVGGSLACRLAVAGIRVAIVDRADLPPMEHPDFDGRAYAIAAGPKKLLEDAGIWDALPLPAGPIEDILVTDGRPGEPASSLFLEFTREDAHQPFGWMVEARALRVALNAQLHTTPNITVLAPAEAKVVRKSEGADIHLKDGRSFKASLVIAADGRKSRLRSEAGIPLTKLSYGQTAIVCAIAHEFPHDNGALEHFLPAGPFAQLPMAGTDEHPYLSAIVWSDKDALAQRFADLPDDLFAREVERRMGSNRLGKVTPVGRRWVYPLSAQYAQRYTDTRLLLVGDAAHGIHPIAGQGLNLGFRDIIALSDILLAGHANGEDLGAPALLARYQARCRPANMLMLAATDALDRLFSNDNPVIRLARDMGIAGVHRLPRLRKAFVKHAMGL</sequence>
<dbReference type="GO" id="GO:0110142">
    <property type="term" value="C:ubiquinone biosynthesis complex"/>
    <property type="evidence" value="ECO:0007669"/>
    <property type="project" value="UniProtKB-ARBA"/>
</dbReference>
<evidence type="ECO:0000256" key="1">
    <source>
        <dbReference type="ARBA" id="ARBA00001974"/>
    </source>
</evidence>
<protein>
    <submittedName>
        <fullName evidence="9">2-octaprenyl-3-methyl-6-methoxy-1,4-benzoquinol hydroxylase</fullName>
    </submittedName>
</protein>
<reference evidence="9 10" key="1">
    <citation type="journal article" date="2020" name="Cell Rep.">
        <title>Local necrotic cells trigger systemic immune activation via gut microbiome dysbiosis in Drosophila.</title>
        <authorList>
            <person name="Kosakamoto H."/>
            <person name="Yamauchi T."/>
            <person name="Akuzawa-Tokita Y."/>
            <person name="Nishimura K."/>
            <person name="Soga T."/>
            <person name="Murakami T."/>
            <person name="Mori H."/>
            <person name="Yamamoto K."/>
            <person name="Miyazaki R."/>
            <person name="Koto A."/>
            <person name="Miura M."/>
            <person name="Obata F."/>
        </authorList>
    </citation>
    <scope>NUCLEOTIDE SEQUENCE [LARGE SCALE GENOMIC DNA]</scope>
    <source>
        <strain evidence="9 10">Ai</strain>
    </source>
</reference>
<proteinExistence type="inferred from homology"/>
<evidence type="ECO:0000313" key="10">
    <source>
        <dbReference type="Proteomes" id="UP000548726"/>
    </source>
</evidence>